<dbReference type="EMBL" id="BKCJ010010637">
    <property type="protein sequence ID" value="GEU92474.1"/>
    <property type="molecule type" value="Genomic_DNA"/>
</dbReference>
<comment type="caution">
    <text evidence="1">The sequence shown here is derived from an EMBL/GenBank/DDBJ whole genome shotgun (WGS) entry which is preliminary data.</text>
</comment>
<gene>
    <name evidence="1" type="ORF">Tci_064452</name>
</gene>
<dbReference type="AlphaFoldDB" id="A0A6L2P6L2"/>
<reference evidence="1" key="1">
    <citation type="journal article" date="2019" name="Sci. Rep.">
        <title>Draft genome of Tanacetum cinerariifolium, the natural source of mosquito coil.</title>
        <authorList>
            <person name="Yamashiro T."/>
            <person name="Shiraishi A."/>
            <person name="Satake H."/>
            <person name="Nakayama K."/>
        </authorList>
    </citation>
    <scope>NUCLEOTIDE SEQUENCE</scope>
</reference>
<sequence>MVKAVAYFLDRVNRALGTGLTGKKVRNVLQQKTEAVRVLEKQHGVNIMALAVKIGMDLDVVGEEVVGPGGAEMVVNVSNGVPW</sequence>
<accession>A0A6L2P6L2</accession>
<organism evidence="1">
    <name type="scientific">Tanacetum cinerariifolium</name>
    <name type="common">Dalmatian daisy</name>
    <name type="synonym">Chrysanthemum cinerariifolium</name>
    <dbReference type="NCBI Taxonomy" id="118510"/>
    <lineage>
        <taxon>Eukaryota</taxon>
        <taxon>Viridiplantae</taxon>
        <taxon>Streptophyta</taxon>
        <taxon>Embryophyta</taxon>
        <taxon>Tracheophyta</taxon>
        <taxon>Spermatophyta</taxon>
        <taxon>Magnoliopsida</taxon>
        <taxon>eudicotyledons</taxon>
        <taxon>Gunneridae</taxon>
        <taxon>Pentapetalae</taxon>
        <taxon>asterids</taxon>
        <taxon>campanulids</taxon>
        <taxon>Asterales</taxon>
        <taxon>Asteraceae</taxon>
        <taxon>Asteroideae</taxon>
        <taxon>Anthemideae</taxon>
        <taxon>Anthemidinae</taxon>
        <taxon>Tanacetum</taxon>
    </lineage>
</organism>
<protein>
    <submittedName>
        <fullName evidence="1">Uncharacterized protein</fullName>
    </submittedName>
</protein>
<proteinExistence type="predicted"/>
<evidence type="ECO:0000313" key="1">
    <source>
        <dbReference type="EMBL" id="GEU92474.1"/>
    </source>
</evidence>
<name>A0A6L2P6L2_TANCI</name>